<dbReference type="SUPFAM" id="SSF55620">
    <property type="entry name" value="Tetrahydrobiopterin biosynthesis enzymes-like"/>
    <property type="match status" value="1"/>
</dbReference>
<dbReference type="Proteomes" id="UP001301140">
    <property type="component" value="Unassembled WGS sequence"/>
</dbReference>
<evidence type="ECO:0000256" key="6">
    <source>
        <dbReference type="ARBA" id="ARBA00023239"/>
    </source>
</evidence>
<dbReference type="NCBIfam" id="TIGR00526">
    <property type="entry name" value="folB_dom"/>
    <property type="match status" value="1"/>
</dbReference>
<dbReference type="Gene3D" id="3.30.1130.10">
    <property type="match status" value="1"/>
</dbReference>
<dbReference type="GO" id="GO:0005737">
    <property type="term" value="C:cytoplasm"/>
    <property type="evidence" value="ECO:0007669"/>
    <property type="project" value="TreeGrafter"/>
</dbReference>
<proteinExistence type="inferred from homology"/>
<comment type="similarity">
    <text evidence="3">Belongs to the DHNA family.</text>
</comment>
<dbReference type="GO" id="GO:0046656">
    <property type="term" value="P:folic acid biosynthetic process"/>
    <property type="evidence" value="ECO:0007669"/>
    <property type="project" value="UniProtKB-KW"/>
</dbReference>
<dbReference type="PANTHER" id="PTHR42844:SF1">
    <property type="entry name" value="DIHYDRONEOPTERIN ALDOLASE 1-RELATED"/>
    <property type="match status" value="1"/>
</dbReference>
<dbReference type="EC" id="4.1.2.25" evidence="4"/>
<feature type="domain" description="Dihydroneopterin aldolase/epimerase" evidence="8">
    <location>
        <begin position="11"/>
        <end position="121"/>
    </location>
</feature>
<dbReference type="EMBL" id="JARGEQ010000024">
    <property type="protein sequence ID" value="MDF1585454.1"/>
    <property type="molecule type" value="Genomic_DNA"/>
</dbReference>
<reference evidence="9 10" key="1">
    <citation type="submission" date="2023-03" db="EMBL/GenBank/DDBJ databases">
        <title>YIM 152171 draft genome.</title>
        <authorList>
            <person name="Yang Z."/>
        </authorList>
    </citation>
    <scope>NUCLEOTIDE SEQUENCE [LARGE SCALE GENOMIC DNA]</scope>
    <source>
        <strain evidence="9 10">YIM 152171</strain>
    </source>
</reference>
<dbReference type="AlphaFoldDB" id="A0AAP3V0F5"/>
<organism evidence="9 10">
    <name type="scientific">Marinimicrococcus flavescens</name>
    <dbReference type="NCBI Taxonomy" id="3031815"/>
    <lineage>
        <taxon>Bacteria</taxon>
        <taxon>Pseudomonadati</taxon>
        <taxon>Pseudomonadota</taxon>
        <taxon>Alphaproteobacteria</taxon>
        <taxon>Geminicoccales</taxon>
        <taxon>Geminicoccaceae</taxon>
        <taxon>Marinimicrococcus</taxon>
    </lineage>
</organism>
<protein>
    <recommendedName>
        <fullName evidence="4">dihydroneopterin aldolase</fullName>
        <ecNumber evidence="4">4.1.2.25</ecNumber>
    </recommendedName>
    <alternativeName>
        <fullName evidence="7">7,8-dihydroneopterin aldolase</fullName>
    </alternativeName>
</protein>
<evidence type="ECO:0000313" key="9">
    <source>
        <dbReference type="EMBL" id="MDF1585454.1"/>
    </source>
</evidence>
<comment type="pathway">
    <text evidence="2">Cofactor biosynthesis; tetrahydrofolate biosynthesis; 2-amino-4-hydroxy-6-hydroxymethyl-7,8-dihydropteridine diphosphate from 7,8-dihydroneopterin triphosphate: step 3/4.</text>
</comment>
<evidence type="ECO:0000256" key="4">
    <source>
        <dbReference type="ARBA" id="ARBA00013043"/>
    </source>
</evidence>
<dbReference type="GO" id="GO:0004150">
    <property type="term" value="F:dihydroneopterin aldolase activity"/>
    <property type="evidence" value="ECO:0007669"/>
    <property type="project" value="UniProtKB-EC"/>
</dbReference>
<keyword evidence="6" id="KW-0456">Lyase</keyword>
<accession>A0AAP3V0F5</accession>
<evidence type="ECO:0000259" key="8">
    <source>
        <dbReference type="SMART" id="SM00905"/>
    </source>
</evidence>
<evidence type="ECO:0000256" key="5">
    <source>
        <dbReference type="ARBA" id="ARBA00022909"/>
    </source>
</evidence>
<keyword evidence="10" id="KW-1185">Reference proteome</keyword>
<dbReference type="InterPro" id="IPR043133">
    <property type="entry name" value="GTP-CH-I_C/QueF"/>
</dbReference>
<evidence type="ECO:0000313" key="10">
    <source>
        <dbReference type="Proteomes" id="UP001301140"/>
    </source>
</evidence>
<name>A0AAP3V0F5_9PROT</name>
<comment type="caution">
    <text evidence="9">The sequence shown here is derived from an EMBL/GenBank/DDBJ whole genome shotgun (WGS) entry which is preliminary data.</text>
</comment>
<dbReference type="InterPro" id="IPR006157">
    <property type="entry name" value="FolB_dom"/>
</dbReference>
<gene>
    <name evidence="9" type="ORF">PZ740_03530</name>
</gene>
<dbReference type="PANTHER" id="PTHR42844">
    <property type="entry name" value="DIHYDRONEOPTERIN ALDOLASE 1-RELATED"/>
    <property type="match status" value="1"/>
</dbReference>
<evidence type="ECO:0000256" key="3">
    <source>
        <dbReference type="ARBA" id="ARBA00005708"/>
    </source>
</evidence>
<dbReference type="RefSeq" id="WP_327787872.1">
    <property type="nucleotide sequence ID" value="NZ_JARGEQ010000024.1"/>
</dbReference>
<evidence type="ECO:0000256" key="2">
    <source>
        <dbReference type="ARBA" id="ARBA00005013"/>
    </source>
</evidence>
<dbReference type="InterPro" id="IPR006156">
    <property type="entry name" value="Dihydroneopterin_aldolase"/>
</dbReference>
<dbReference type="SMART" id="SM00905">
    <property type="entry name" value="FolB"/>
    <property type="match status" value="1"/>
</dbReference>
<keyword evidence="5" id="KW-0289">Folate biosynthesis</keyword>
<comment type="catalytic activity">
    <reaction evidence="1">
        <text>7,8-dihydroneopterin = 6-hydroxymethyl-7,8-dihydropterin + glycolaldehyde</text>
        <dbReference type="Rhea" id="RHEA:10540"/>
        <dbReference type="ChEBI" id="CHEBI:17001"/>
        <dbReference type="ChEBI" id="CHEBI:17071"/>
        <dbReference type="ChEBI" id="CHEBI:44841"/>
        <dbReference type="EC" id="4.1.2.25"/>
    </reaction>
</comment>
<evidence type="ECO:0000256" key="7">
    <source>
        <dbReference type="ARBA" id="ARBA00032903"/>
    </source>
</evidence>
<evidence type="ECO:0000256" key="1">
    <source>
        <dbReference type="ARBA" id="ARBA00001353"/>
    </source>
</evidence>
<sequence>MRDEGRSYQCLALRHLALEVRIGVNPAEKTAPQRVLVDVELMRGGGPFPAESLADCLDYDRVYRHLTESWPQRPHTELIEVLAEDLLAFCFEDPRVDACRVIITKPDIYGGRACPGIEVYRRRHG</sequence>
<dbReference type="Pfam" id="PF02152">
    <property type="entry name" value="FolB"/>
    <property type="match status" value="1"/>
</dbReference>